<reference evidence="2" key="2">
    <citation type="submission" date="2018-05" db="EMBL/GenBank/DDBJ databases">
        <title>OpunRS2 (Oryza punctata Reference Sequence Version 2).</title>
        <authorList>
            <person name="Zhang J."/>
            <person name="Kudrna D."/>
            <person name="Lee S."/>
            <person name="Talag J."/>
            <person name="Welchert J."/>
            <person name="Wing R.A."/>
        </authorList>
    </citation>
    <scope>NUCLEOTIDE SEQUENCE [LARGE SCALE GENOMIC DNA]</scope>
</reference>
<dbReference type="HOGENOM" id="CLU_1368148_0_0_1"/>
<evidence type="ECO:0008006" key="4">
    <source>
        <dbReference type="Google" id="ProtNLM"/>
    </source>
</evidence>
<dbReference type="AlphaFoldDB" id="A0A0E0KTX0"/>
<protein>
    <recommendedName>
        <fullName evidence="4">DUF834 domain-containing protein</fullName>
    </recommendedName>
</protein>
<feature type="compositionally biased region" description="Low complexity" evidence="1">
    <location>
        <begin position="29"/>
        <end position="39"/>
    </location>
</feature>
<evidence type="ECO:0000256" key="1">
    <source>
        <dbReference type="SAM" id="MobiDB-lite"/>
    </source>
</evidence>
<feature type="region of interest" description="Disordered" evidence="1">
    <location>
        <begin position="18"/>
        <end position="56"/>
    </location>
</feature>
<feature type="compositionally biased region" description="Basic and acidic residues" evidence="1">
    <location>
        <begin position="46"/>
        <end position="56"/>
    </location>
</feature>
<sequence length="200" mass="21712">MTAVAALRGRLALARRGRAGRHAGVQADGAATAGGSPSRGSGGSDNGREGDWQREGARVKEATTAVIWRRRRRWCSALGKEWTTAAVLLLNLNGEDSGRWQRRSMLGKERMAVAVLLLDLNGEDGGRRRCSFSLRTGRDGDTVEGCGAVVLLLFDPNEEDNDGQRHGAHRRGRGKSSLTWAWEFGHPAYPPQPGSNKQKL</sequence>
<evidence type="ECO:0000313" key="3">
    <source>
        <dbReference type="Proteomes" id="UP000026962"/>
    </source>
</evidence>
<keyword evidence="3" id="KW-1185">Reference proteome</keyword>
<name>A0A0E0KTX0_ORYPU</name>
<organism evidence="2">
    <name type="scientific">Oryza punctata</name>
    <name type="common">Red rice</name>
    <dbReference type="NCBI Taxonomy" id="4537"/>
    <lineage>
        <taxon>Eukaryota</taxon>
        <taxon>Viridiplantae</taxon>
        <taxon>Streptophyta</taxon>
        <taxon>Embryophyta</taxon>
        <taxon>Tracheophyta</taxon>
        <taxon>Spermatophyta</taxon>
        <taxon>Magnoliopsida</taxon>
        <taxon>Liliopsida</taxon>
        <taxon>Poales</taxon>
        <taxon>Poaceae</taxon>
        <taxon>BOP clade</taxon>
        <taxon>Oryzoideae</taxon>
        <taxon>Oryzeae</taxon>
        <taxon>Oryzinae</taxon>
        <taxon>Oryza</taxon>
    </lineage>
</organism>
<accession>A0A0E0KTX0</accession>
<reference evidence="2" key="1">
    <citation type="submission" date="2015-04" db="UniProtKB">
        <authorList>
            <consortium name="EnsemblPlants"/>
        </authorList>
    </citation>
    <scope>IDENTIFICATION</scope>
</reference>
<dbReference type="Gramene" id="OPUNC04G19370.1">
    <property type="protein sequence ID" value="OPUNC04G19370.1"/>
    <property type="gene ID" value="OPUNC04G19370"/>
</dbReference>
<dbReference type="EnsemblPlants" id="OPUNC04G19370.1">
    <property type="protein sequence ID" value="OPUNC04G19370.1"/>
    <property type="gene ID" value="OPUNC04G19370"/>
</dbReference>
<dbReference type="STRING" id="4537.A0A0E0KTX0"/>
<evidence type="ECO:0000313" key="2">
    <source>
        <dbReference type="EnsemblPlants" id="OPUNC04G19370.1"/>
    </source>
</evidence>
<dbReference type="Proteomes" id="UP000026962">
    <property type="component" value="Chromosome 4"/>
</dbReference>
<dbReference type="OMA" id="CCNQREV"/>
<proteinExistence type="predicted"/>